<comment type="caution">
    <text evidence="1">The sequence shown here is derived from an EMBL/GenBank/DDBJ whole genome shotgun (WGS) entry which is preliminary data.</text>
</comment>
<organism evidence="1 2">
    <name type="scientific">Coniochaeta pulveracea</name>
    <dbReference type="NCBI Taxonomy" id="177199"/>
    <lineage>
        <taxon>Eukaryota</taxon>
        <taxon>Fungi</taxon>
        <taxon>Dikarya</taxon>
        <taxon>Ascomycota</taxon>
        <taxon>Pezizomycotina</taxon>
        <taxon>Sordariomycetes</taxon>
        <taxon>Sordariomycetidae</taxon>
        <taxon>Coniochaetales</taxon>
        <taxon>Coniochaetaceae</taxon>
        <taxon>Coniochaeta</taxon>
    </lineage>
</organism>
<accession>A0A420YGR6</accession>
<dbReference type="PANTHER" id="PTHR10039:SF16">
    <property type="entry name" value="GPI INOSITOL-DEACYLASE"/>
    <property type="match status" value="1"/>
</dbReference>
<reference evidence="1 2" key="1">
    <citation type="submission" date="2018-08" db="EMBL/GenBank/DDBJ databases">
        <title>Draft genome of the lignicolous fungus Coniochaeta pulveracea.</title>
        <authorList>
            <person name="Borstlap C.J."/>
            <person name="De Witt R.N."/>
            <person name="Botha A."/>
            <person name="Volschenk H."/>
        </authorList>
    </citation>
    <scope>NUCLEOTIDE SEQUENCE [LARGE SCALE GENOMIC DNA]</scope>
    <source>
        <strain evidence="1 2">CAB683</strain>
    </source>
</reference>
<dbReference type="EMBL" id="QVQW01000011">
    <property type="protein sequence ID" value="RKU47053.1"/>
    <property type="molecule type" value="Genomic_DNA"/>
</dbReference>
<evidence type="ECO:0000313" key="2">
    <source>
        <dbReference type="Proteomes" id="UP000275385"/>
    </source>
</evidence>
<dbReference type="PANTHER" id="PTHR10039">
    <property type="entry name" value="AMELOGENIN"/>
    <property type="match status" value="1"/>
</dbReference>
<dbReference type="OrthoDB" id="194358at2759"/>
<dbReference type="AlphaFoldDB" id="A0A420YGR6"/>
<evidence type="ECO:0000313" key="1">
    <source>
        <dbReference type="EMBL" id="RKU47053.1"/>
    </source>
</evidence>
<gene>
    <name evidence="1" type="ORF">DL546_008808</name>
</gene>
<protein>
    <submittedName>
        <fullName evidence="1">Uncharacterized protein</fullName>
    </submittedName>
</protein>
<proteinExistence type="predicted"/>
<name>A0A420YGR6_9PEZI</name>
<keyword evidence="2" id="KW-1185">Reference proteome</keyword>
<dbReference type="STRING" id="177199.A0A420YGR6"/>
<sequence length="197" mass="22698">MDNLSVQDAVQSYVHAELYEGESFEHWPVALLDETETALAAGACRMFRWAVCQLDHLRRLKPDPKIIQIALTTLPATIEKTYERILSEIPKEQRSLVVRHCLQWIYLHEEVYDGCPIPLSIILQSFSQSDEVHKTLYVDEQVLRKACGCLVSFSVDICFNRYRVIGPGDHDVHQELQYPGSLQGHALSYRFRPRART</sequence>
<dbReference type="Proteomes" id="UP000275385">
    <property type="component" value="Unassembled WGS sequence"/>
</dbReference>